<dbReference type="PANTHER" id="PTHR42305:SF1">
    <property type="entry name" value="MEMBRANE PROTEIN RV1733C-RELATED"/>
    <property type="match status" value="1"/>
</dbReference>
<dbReference type="InterPro" id="IPR039708">
    <property type="entry name" value="MT1774/Rv1733c-like"/>
</dbReference>
<dbReference type="RefSeq" id="WP_059080586.1">
    <property type="nucleotide sequence ID" value="NZ_BCMM01000013.1"/>
</dbReference>
<protein>
    <submittedName>
        <fullName evidence="2">Putative membrane protein/MT1774</fullName>
    </submittedName>
</protein>
<keyword evidence="1" id="KW-0472">Membrane</keyword>
<gene>
    <name evidence="2" type="ORF">SsS58_03199</name>
</gene>
<dbReference type="Proteomes" id="UP000067448">
    <property type="component" value="Unassembled WGS sequence"/>
</dbReference>
<evidence type="ECO:0000313" key="3">
    <source>
        <dbReference type="Proteomes" id="UP000067448"/>
    </source>
</evidence>
<feature type="transmembrane region" description="Helical" evidence="1">
    <location>
        <begin position="147"/>
        <end position="167"/>
    </location>
</feature>
<evidence type="ECO:0000256" key="1">
    <source>
        <dbReference type="SAM" id="Phobius"/>
    </source>
</evidence>
<dbReference type="EMBL" id="BCMM01000013">
    <property type="protein sequence ID" value="GAQ62827.1"/>
    <property type="molecule type" value="Genomic_DNA"/>
</dbReference>
<reference evidence="3" key="1">
    <citation type="submission" date="2015-11" db="EMBL/GenBank/DDBJ databases">
        <authorList>
            <consortium name="Cross-ministerial Strategic Innovation Promotion Program (SIP) consortium"/>
            <person name="Tomihama T."/>
            <person name="Ikenaga M."/>
            <person name="Sakai M."/>
            <person name="Okubo T."/>
            <person name="Ikeda S."/>
        </authorList>
    </citation>
    <scope>NUCLEOTIDE SEQUENCE [LARGE SCALE GENOMIC DNA]</scope>
    <source>
        <strain evidence="3">S58</strain>
    </source>
</reference>
<organism evidence="2 3">
    <name type="scientific">Streptomyces scabiei</name>
    <dbReference type="NCBI Taxonomy" id="1930"/>
    <lineage>
        <taxon>Bacteria</taxon>
        <taxon>Bacillati</taxon>
        <taxon>Actinomycetota</taxon>
        <taxon>Actinomycetes</taxon>
        <taxon>Kitasatosporales</taxon>
        <taxon>Streptomycetaceae</taxon>
        <taxon>Streptomyces</taxon>
    </lineage>
</organism>
<comment type="caution">
    <text evidence="2">The sequence shown here is derived from an EMBL/GenBank/DDBJ whole genome shotgun (WGS) entry which is preliminary data.</text>
</comment>
<accession>A0A117EDX2</accession>
<dbReference type="PANTHER" id="PTHR42305">
    <property type="entry name" value="MEMBRANE PROTEIN RV1733C-RELATED"/>
    <property type="match status" value="1"/>
</dbReference>
<evidence type="ECO:0000313" key="2">
    <source>
        <dbReference type="EMBL" id="GAQ62827.1"/>
    </source>
</evidence>
<sequence length="195" mass="21523">MVAFRGPKVWLWRWRRNPLRRRADRLESWVVLITWALTLFGGVTVGLAAAGSVESGLARQRAEWRPVEAVLTEDAPEPSAPEGAGTGTAKVWAKVRWTAPDGSARTGQARVDPAVLMGARVTVWTDARGLLVTKPASEAQARLRATLVGGLAGVFAAAVPLVGGRLVRGRMERRRMDQWDVEWARIGPLWERKIW</sequence>
<name>A0A117EDX2_STRSC</name>
<keyword evidence="1" id="KW-1133">Transmembrane helix</keyword>
<dbReference type="OrthoDB" id="4213157at2"/>
<proteinExistence type="predicted"/>
<reference evidence="2 3" key="2">
    <citation type="journal article" date="2016" name="Genome Announc.">
        <title>Draft Genome Sequences of Streptomyces scabiei S58, Streptomyces turgidiscabies T45, and Streptomyces acidiscabies a10, the Pathogens of Potato Common Scab, Isolated in Japan.</title>
        <authorList>
            <person name="Tomihama T."/>
            <person name="Nishi Y."/>
            <person name="Sakai M."/>
            <person name="Ikenaga M."/>
            <person name="Okubo T."/>
            <person name="Ikeda S."/>
        </authorList>
    </citation>
    <scope>NUCLEOTIDE SEQUENCE [LARGE SCALE GENOMIC DNA]</scope>
    <source>
        <strain evidence="2 3">S58</strain>
    </source>
</reference>
<dbReference type="AlphaFoldDB" id="A0A117EDX2"/>
<reference evidence="3" key="3">
    <citation type="submission" date="2016-02" db="EMBL/GenBank/DDBJ databases">
        <title>Draft genome of pathogenic Streptomyces sp. in Japan.</title>
        <authorList>
            <person name="Tomihama T."/>
            <person name="Ikenaga M."/>
            <person name="Sakai M."/>
            <person name="Okubo T."/>
            <person name="Ikeda S."/>
        </authorList>
    </citation>
    <scope>NUCLEOTIDE SEQUENCE [LARGE SCALE GENOMIC DNA]</scope>
    <source>
        <strain evidence="3">S58</strain>
    </source>
</reference>
<keyword evidence="1" id="KW-0812">Transmembrane</keyword>